<dbReference type="InterPro" id="IPR002053">
    <property type="entry name" value="Glyco_hydro_25"/>
</dbReference>
<dbReference type="InterPro" id="IPR013207">
    <property type="entry name" value="LGFP"/>
</dbReference>
<dbReference type="FunFam" id="3.20.20.80:FF:000060">
    <property type="entry name" value="Lysozyme M1"/>
    <property type="match status" value="1"/>
</dbReference>
<keyword evidence="10" id="KW-0326">Glycosidase</keyword>
<evidence type="ECO:0000256" key="6">
    <source>
        <dbReference type="ARBA" id="ARBA00022529"/>
    </source>
</evidence>
<comment type="catalytic activity">
    <reaction evidence="1">
        <text>Hydrolysis of (1-&gt;4)-beta-linkages between N-acetylmuramic acid and N-acetyl-D-glucosamine residues in a peptidoglycan and between N-acetyl-D-glucosamine residues in chitodextrins.</text>
        <dbReference type="EC" id="3.2.1.17"/>
    </reaction>
</comment>
<organism evidence="12 13">
    <name type="scientific">Amycolatopsis bartoniae</name>
    <dbReference type="NCBI Taxonomy" id="941986"/>
    <lineage>
        <taxon>Bacteria</taxon>
        <taxon>Bacillati</taxon>
        <taxon>Actinomycetota</taxon>
        <taxon>Actinomycetes</taxon>
        <taxon>Pseudonocardiales</taxon>
        <taxon>Pseudonocardiaceae</taxon>
        <taxon>Amycolatopsis</taxon>
    </lineage>
</organism>
<evidence type="ECO:0000256" key="10">
    <source>
        <dbReference type="ARBA" id="ARBA00023295"/>
    </source>
</evidence>
<dbReference type="GO" id="GO:0031640">
    <property type="term" value="P:killing of cells of another organism"/>
    <property type="evidence" value="ECO:0007669"/>
    <property type="project" value="UniProtKB-KW"/>
</dbReference>
<evidence type="ECO:0000313" key="12">
    <source>
        <dbReference type="EMBL" id="GHF45565.1"/>
    </source>
</evidence>
<dbReference type="EC" id="3.2.1.17" evidence="4"/>
<keyword evidence="9" id="KW-1015">Disulfide bond</keyword>
<sequence>MSDLSVAENLTRFTVPCAEFVRTRVPDLGEVPVRRLRALVVVPVLLAGLVSPALVSAPAALAGQRGPTHPDADYLGSTVQAHQTMRAMATAQAPAGTPGMDVSHYQNTVDWNAAAANGAKFAYVKATEGTSYTDPQFTTNYTGAANAGLARGAYHFALPSDSDGATQATYFLAHGGGWVADGRTLPPVLDIEYNPYGTADWTGWCYNQTPAQITAWITDFTTTIHDRTNRWPVLYTTNGWWSHCTADSTAFANDPLWIAPSNSDIPGSPAIPASWSAYTFYQWATSGALPGDQDVYNNATTDLATFTTGDSPDKIQAHYTGLGATTSTLGSPVGAEYSVASGWAQDYDHGTIYYSPNTGAYAVTGPILDRYRQLGGPAALGFPTSDTTATADGTGQYTTFGITSIYTTPNTGTHLIKGDIRAKWLALGAEQTLGYPTTDESTTPDGVGRYNHFSASGGASIYWSPNTGAHNIQGPIRDKWAALGWETGLGYPTTDQTTTPDGTGRYNHFSLAAGASIYWTANTGAHSIQGAIRDKWTALGREKTLGYPTTDESTTPDGVGRYNHFSLAAGASIYWSPNSGAHSIQGSIRSKWAALGWETGLGYPTTDESTTPDGLGRYNHFTNSASVYWTPSTGAWSVVGAIRDKWASLGWETSKLGYPTSDEYSVTGGRRTNFQHGTITWYSNNNTTQVTYS</sequence>
<evidence type="ECO:0000256" key="8">
    <source>
        <dbReference type="ARBA" id="ARBA00022801"/>
    </source>
</evidence>
<dbReference type="Pfam" id="PF01183">
    <property type="entry name" value="Glyco_hydro_25"/>
    <property type="match status" value="1"/>
</dbReference>
<dbReference type="InterPro" id="IPR017853">
    <property type="entry name" value="GH"/>
</dbReference>
<reference evidence="12" key="1">
    <citation type="journal article" date="2014" name="Int. J. Syst. Evol. Microbiol.">
        <title>Complete genome sequence of Corynebacterium casei LMG S-19264T (=DSM 44701T), isolated from a smear-ripened cheese.</title>
        <authorList>
            <consortium name="US DOE Joint Genome Institute (JGI-PGF)"/>
            <person name="Walter F."/>
            <person name="Albersmeier A."/>
            <person name="Kalinowski J."/>
            <person name="Ruckert C."/>
        </authorList>
    </citation>
    <scope>NUCLEOTIDE SEQUENCE</scope>
    <source>
        <strain evidence="12">CGMCC 4.7679</strain>
    </source>
</reference>
<keyword evidence="7" id="KW-0081">Bacteriolytic enzyme</keyword>
<evidence type="ECO:0000256" key="4">
    <source>
        <dbReference type="ARBA" id="ARBA00012732"/>
    </source>
</evidence>
<evidence type="ECO:0000256" key="11">
    <source>
        <dbReference type="ARBA" id="ARBA00055588"/>
    </source>
</evidence>
<dbReference type="Gene3D" id="3.20.20.80">
    <property type="entry name" value="Glycosidases"/>
    <property type="match status" value="1"/>
</dbReference>
<keyword evidence="13" id="KW-1185">Reference proteome</keyword>
<dbReference type="SMART" id="SM00641">
    <property type="entry name" value="Glyco_25"/>
    <property type="match status" value="1"/>
</dbReference>
<dbReference type="Pfam" id="PF08310">
    <property type="entry name" value="LGFP"/>
    <property type="match status" value="7"/>
</dbReference>
<evidence type="ECO:0000256" key="7">
    <source>
        <dbReference type="ARBA" id="ARBA00022638"/>
    </source>
</evidence>
<comment type="similarity">
    <text evidence="3">Belongs to the glycosyl hydrolase 25 family.</text>
</comment>
<evidence type="ECO:0000256" key="5">
    <source>
        <dbReference type="ARBA" id="ARBA00022525"/>
    </source>
</evidence>
<evidence type="ECO:0000313" key="13">
    <source>
        <dbReference type="Proteomes" id="UP000658656"/>
    </source>
</evidence>
<comment type="caution">
    <text evidence="12">The sequence shown here is derived from an EMBL/GenBank/DDBJ whole genome shotgun (WGS) entry which is preliminary data.</text>
</comment>
<keyword evidence="8" id="KW-0378">Hydrolase</keyword>
<evidence type="ECO:0000256" key="1">
    <source>
        <dbReference type="ARBA" id="ARBA00000632"/>
    </source>
</evidence>
<evidence type="ECO:0000256" key="3">
    <source>
        <dbReference type="ARBA" id="ARBA00010646"/>
    </source>
</evidence>
<dbReference type="PROSITE" id="PS51904">
    <property type="entry name" value="GLYCOSYL_HYDROL_F25_2"/>
    <property type="match status" value="1"/>
</dbReference>
<dbReference type="PANTHER" id="PTHR34135:SF2">
    <property type="entry name" value="LYSOZYME"/>
    <property type="match status" value="1"/>
</dbReference>
<dbReference type="PANTHER" id="PTHR34135">
    <property type="entry name" value="LYSOZYME"/>
    <property type="match status" value="1"/>
</dbReference>
<evidence type="ECO:0000256" key="2">
    <source>
        <dbReference type="ARBA" id="ARBA00004613"/>
    </source>
</evidence>
<comment type="subcellular location">
    <subcellularLocation>
        <location evidence="2">Secreted</location>
    </subcellularLocation>
</comment>
<dbReference type="EMBL" id="BNAV01000002">
    <property type="protein sequence ID" value="GHF45565.1"/>
    <property type="molecule type" value="Genomic_DNA"/>
</dbReference>
<dbReference type="Proteomes" id="UP000658656">
    <property type="component" value="Unassembled WGS sequence"/>
</dbReference>
<dbReference type="GO" id="GO:0016998">
    <property type="term" value="P:cell wall macromolecule catabolic process"/>
    <property type="evidence" value="ECO:0007669"/>
    <property type="project" value="InterPro"/>
</dbReference>
<accession>A0A8H9IQ68</accession>
<dbReference type="GO" id="GO:0005576">
    <property type="term" value="C:extracellular region"/>
    <property type="evidence" value="ECO:0007669"/>
    <property type="project" value="UniProtKB-SubCell"/>
</dbReference>
<dbReference type="GO" id="GO:0042742">
    <property type="term" value="P:defense response to bacterium"/>
    <property type="evidence" value="ECO:0007669"/>
    <property type="project" value="UniProtKB-KW"/>
</dbReference>
<gene>
    <name evidence="12" type="ORF">GCM10017566_18270</name>
</gene>
<dbReference type="SUPFAM" id="SSF51445">
    <property type="entry name" value="(Trans)glycosidases"/>
    <property type="match status" value="1"/>
</dbReference>
<evidence type="ECO:0000256" key="9">
    <source>
        <dbReference type="ARBA" id="ARBA00023157"/>
    </source>
</evidence>
<comment type="function">
    <text evidence="11">This enzyme has both lysozyme (acetylmuramidase) and diacetylmuramidase activities.</text>
</comment>
<dbReference type="InterPro" id="IPR018077">
    <property type="entry name" value="Glyco_hydro_fam25_subgr"/>
</dbReference>
<keyword evidence="5" id="KW-0964">Secreted</keyword>
<dbReference type="AlphaFoldDB" id="A0A8H9IQ68"/>
<dbReference type="GO" id="GO:0016052">
    <property type="term" value="P:carbohydrate catabolic process"/>
    <property type="evidence" value="ECO:0007669"/>
    <property type="project" value="TreeGrafter"/>
</dbReference>
<reference evidence="12" key="2">
    <citation type="submission" date="2020-09" db="EMBL/GenBank/DDBJ databases">
        <authorList>
            <person name="Sun Q."/>
            <person name="Zhou Y."/>
        </authorList>
    </citation>
    <scope>NUCLEOTIDE SEQUENCE</scope>
    <source>
        <strain evidence="12">CGMCC 4.7679</strain>
    </source>
</reference>
<name>A0A8H9IQ68_9PSEU</name>
<dbReference type="GO" id="GO:0003796">
    <property type="term" value="F:lysozyme activity"/>
    <property type="evidence" value="ECO:0007669"/>
    <property type="project" value="UniProtKB-EC"/>
</dbReference>
<keyword evidence="6" id="KW-0929">Antimicrobial</keyword>
<proteinExistence type="inferred from homology"/>
<protein>
    <recommendedName>
        <fullName evidence="4">lysozyme</fullName>
        <ecNumber evidence="4">3.2.1.17</ecNumber>
    </recommendedName>
</protein>
<dbReference type="GO" id="GO:0009253">
    <property type="term" value="P:peptidoglycan catabolic process"/>
    <property type="evidence" value="ECO:0007669"/>
    <property type="project" value="InterPro"/>
</dbReference>